<dbReference type="SUPFAM" id="SSF53720">
    <property type="entry name" value="ALDH-like"/>
    <property type="match status" value="1"/>
</dbReference>
<dbReference type="Proteomes" id="UP000229044">
    <property type="component" value="Unassembled WGS sequence"/>
</dbReference>
<dbReference type="GO" id="GO:0016491">
    <property type="term" value="F:oxidoreductase activity"/>
    <property type="evidence" value="ECO:0007669"/>
    <property type="project" value="UniProtKB-KW"/>
</dbReference>
<evidence type="ECO:0000313" key="2">
    <source>
        <dbReference type="EMBL" id="PHQ25713.1"/>
    </source>
</evidence>
<dbReference type="InterPro" id="IPR016162">
    <property type="entry name" value="Ald_DH_N"/>
</dbReference>
<evidence type="ECO:0000256" key="1">
    <source>
        <dbReference type="ARBA" id="ARBA00023002"/>
    </source>
</evidence>
<evidence type="ECO:0000313" key="3">
    <source>
        <dbReference type="Proteomes" id="UP000229044"/>
    </source>
</evidence>
<sequence>MQHWMSVATALLRPSGRIGSEWINATYAAQKRWALFADKERAAVLNALLPDGVAGLITPWNFPNAMLARKMAPAWRQAVPSSPSLPNVRIRTSDLCLQRAVLLPDGKLVFGLGDA</sequence>
<name>A0A2G1VG02_9GAMM</name>
<dbReference type="EMBL" id="NTFI01000002">
    <property type="protein sequence ID" value="PHQ25713.1"/>
    <property type="molecule type" value="Genomic_DNA"/>
</dbReference>
<keyword evidence="3" id="KW-1185">Reference proteome</keyword>
<reference evidence="2 3" key="1">
    <citation type="submission" date="2017-09" db="EMBL/GenBank/DDBJ databases">
        <title>The draft genome sequences of Marinobacter guineae M3B.</title>
        <authorList>
            <person name="Cao J."/>
        </authorList>
    </citation>
    <scope>NUCLEOTIDE SEQUENCE [LARGE SCALE GENOMIC DNA]</scope>
    <source>
        <strain evidence="2 3">M3B</strain>
    </source>
</reference>
<protein>
    <submittedName>
        <fullName evidence="2">Uncharacterized protein</fullName>
    </submittedName>
</protein>
<keyword evidence="1" id="KW-0560">Oxidoreductase</keyword>
<dbReference type="Gene3D" id="3.40.605.10">
    <property type="entry name" value="Aldehyde Dehydrogenase, Chain A, domain 1"/>
    <property type="match status" value="1"/>
</dbReference>
<organism evidence="2 3">
    <name type="scientific">Marinobacter guineae</name>
    <dbReference type="NCBI Taxonomy" id="432303"/>
    <lineage>
        <taxon>Bacteria</taxon>
        <taxon>Pseudomonadati</taxon>
        <taxon>Pseudomonadota</taxon>
        <taxon>Gammaproteobacteria</taxon>
        <taxon>Pseudomonadales</taxon>
        <taxon>Marinobacteraceae</taxon>
        <taxon>Marinobacter</taxon>
    </lineage>
</organism>
<accession>A0A2G1VG02</accession>
<dbReference type="AlphaFoldDB" id="A0A2G1VG02"/>
<dbReference type="InterPro" id="IPR016161">
    <property type="entry name" value="Ald_DH/histidinol_DH"/>
</dbReference>
<gene>
    <name evidence="2" type="ORF">CLH62_08895</name>
</gene>
<proteinExistence type="predicted"/>
<comment type="caution">
    <text evidence="2">The sequence shown here is derived from an EMBL/GenBank/DDBJ whole genome shotgun (WGS) entry which is preliminary data.</text>
</comment>